<evidence type="ECO:0000313" key="1">
    <source>
        <dbReference type="EMBL" id="KAI6082398.1"/>
    </source>
</evidence>
<gene>
    <name evidence="1" type="ORF">F4821DRAFT_216331</name>
</gene>
<evidence type="ECO:0000313" key="2">
    <source>
        <dbReference type="Proteomes" id="UP001497680"/>
    </source>
</evidence>
<protein>
    <submittedName>
        <fullName evidence="1">Uncharacterized protein</fullName>
    </submittedName>
</protein>
<dbReference type="Proteomes" id="UP001497680">
    <property type="component" value="Unassembled WGS sequence"/>
</dbReference>
<keyword evidence="2" id="KW-1185">Reference proteome</keyword>
<accession>A0ACC0CPV2</accession>
<organism evidence="1 2">
    <name type="scientific">Hypoxylon rubiginosum</name>
    <dbReference type="NCBI Taxonomy" id="110542"/>
    <lineage>
        <taxon>Eukaryota</taxon>
        <taxon>Fungi</taxon>
        <taxon>Dikarya</taxon>
        <taxon>Ascomycota</taxon>
        <taxon>Pezizomycotina</taxon>
        <taxon>Sordariomycetes</taxon>
        <taxon>Xylariomycetidae</taxon>
        <taxon>Xylariales</taxon>
        <taxon>Hypoxylaceae</taxon>
        <taxon>Hypoxylon</taxon>
    </lineage>
</organism>
<comment type="caution">
    <text evidence="1">The sequence shown here is derived from an EMBL/GenBank/DDBJ whole genome shotgun (WGS) entry which is preliminary data.</text>
</comment>
<name>A0ACC0CPV2_9PEZI</name>
<proteinExistence type="predicted"/>
<sequence>MDEQWGVHEATIRALYTRNSLPEVRKIMIDQYGFKASISTYYSKFIEWGLGTLIYSLHHAYQNYSEEFATDDFLADLPSQDPELDALFAEHIAAPEQDQTEFIRLFIRTIQASSYNFGEQHEGNYMLMSSAGYIAGILLWKYLDYARSQSIRDNSQSVSLGIDDTKNPEFGSDPSDDENKPRVTHITHMTLLRTYLFRA</sequence>
<reference evidence="1 2" key="1">
    <citation type="journal article" date="2022" name="New Phytol.">
        <title>Ecological generalism drives hyperdiversity of secondary metabolite gene clusters in xylarialean endophytes.</title>
        <authorList>
            <person name="Franco M.E.E."/>
            <person name="Wisecaver J.H."/>
            <person name="Arnold A.E."/>
            <person name="Ju Y.M."/>
            <person name="Slot J.C."/>
            <person name="Ahrendt S."/>
            <person name="Moore L.P."/>
            <person name="Eastman K.E."/>
            <person name="Scott K."/>
            <person name="Konkel Z."/>
            <person name="Mondo S.J."/>
            <person name="Kuo A."/>
            <person name="Hayes R.D."/>
            <person name="Haridas S."/>
            <person name="Andreopoulos B."/>
            <person name="Riley R."/>
            <person name="LaButti K."/>
            <person name="Pangilinan J."/>
            <person name="Lipzen A."/>
            <person name="Amirebrahimi M."/>
            <person name="Yan J."/>
            <person name="Adam C."/>
            <person name="Keymanesh K."/>
            <person name="Ng V."/>
            <person name="Louie K."/>
            <person name="Northen T."/>
            <person name="Drula E."/>
            <person name="Henrissat B."/>
            <person name="Hsieh H.M."/>
            <person name="Youens-Clark K."/>
            <person name="Lutzoni F."/>
            <person name="Miadlikowska J."/>
            <person name="Eastwood D.C."/>
            <person name="Hamelin R.C."/>
            <person name="Grigoriev I.V."/>
            <person name="U'Ren J.M."/>
        </authorList>
    </citation>
    <scope>NUCLEOTIDE SEQUENCE [LARGE SCALE GENOMIC DNA]</scope>
    <source>
        <strain evidence="1 2">ER1909</strain>
    </source>
</reference>
<dbReference type="EMBL" id="MU394372">
    <property type="protein sequence ID" value="KAI6082398.1"/>
    <property type="molecule type" value="Genomic_DNA"/>
</dbReference>